<feature type="transmembrane region" description="Helical" evidence="4">
    <location>
        <begin position="147"/>
        <end position="171"/>
    </location>
</feature>
<protein>
    <submittedName>
        <fullName evidence="6">RpoH suppressor</fullName>
    </submittedName>
</protein>
<keyword evidence="2" id="KW-0442">Lipid degradation</keyword>
<reference evidence="7" key="1">
    <citation type="journal article" date="2019" name="Int. J. Syst. Evol. Microbiol.">
        <title>The Global Catalogue of Microorganisms (GCM) 10K type strain sequencing project: providing services to taxonomists for standard genome sequencing and annotation.</title>
        <authorList>
            <consortium name="The Broad Institute Genomics Platform"/>
            <consortium name="The Broad Institute Genome Sequencing Center for Infectious Disease"/>
            <person name="Wu L."/>
            <person name="Ma J."/>
        </authorList>
    </citation>
    <scope>NUCLEOTIDE SEQUENCE [LARGE SCALE GENOMIC DNA]</scope>
    <source>
        <strain evidence="7">NBRC 101365</strain>
    </source>
</reference>
<organism evidence="6 7">
    <name type="scientific">Labrys miyagiensis</name>
    <dbReference type="NCBI Taxonomy" id="346912"/>
    <lineage>
        <taxon>Bacteria</taxon>
        <taxon>Pseudomonadati</taxon>
        <taxon>Pseudomonadota</taxon>
        <taxon>Alphaproteobacteria</taxon>
        <taxon>Hyphomicrobiales</taxon>
        <taxon>Xanthobacteraceae</taxon>
        <taxon>Labrys</taxon>
    </lineage>
</organism>
<feature type="short sequence motif" description="GXSXG" evidence="2">
    <location>
        <begin position="29"/>
        <end position="33"/>
    </location>
</feature>
<evidence type="ECO:0000256" key="2">
    <source>
        <dbReference type="PROSITE-ProRule" id="PRU01161"/>
    </source>
</evidence>
<gene>
    <name evidence="6" type="primary">suhR</name>
    <name evidence="6" type="ORF">GCM10007874_06600</name>
</gene>
<dbReference type="Gene3D" id="3.40.1090.10">
    <property type="entry name" value="Cytosolic phospholipase A2 catalytic domain"/>
    <property type="match status" value="1"/>
</dbReference>
<dbReference type="PROSITE" id="PS51635">
    <property type="entry name" value="PNPLA"/>
    <property type="match status" value="1"/>
</dbReference>
<comment type="caution">
    <text evidence="6">The sequence shown here is derived from an EMBL/GenBank/DDBJ whole genome shotgun (WGS) entry which is preliminary data.</text>
</comment>
<keyword evidence="4" id="KW-0812">Transmembrane</keyword>
<keyword evidence="7" id="KW-1185">Reference proteome</keyword>
<name>A0ABQ6CBX1_9HYPH</name>
<feature type="active site" description="Nucleophile" evidence="2">
    <location>
        <position position="31"/>
    </location>
</feature>
<sequence>MAGGITSGIIYPGAVARIAERFAFRSIGGTSVGAIAAAVAAAAEYGRRTGDNPNAFESIVAGIPQSLGDQASDKHSRLFHLFTAEAGTQPLLTLVMPLFQGGSMVGRLSGVLMAALSAAWIALPVLIATIIGLILVMGLLWLGHGMLALIALPAVLTFILAVWLVALFVMLQYRWLPGLQKNGYGVCTGQMAPTVKEDASKLPFEGLTAWIHRMVQTAAGRKITDDPLTFGDLWNCPGKKVAASTAPPDPEQVPPRTIDLAMIVSDISRHRAMQLPFLEFPTPVYVEVEELKRYYPDSIVNWMVANKGVALPDVETPDGTIRLPEPANIPVVFGARLSLSFPILLTAVRLRTPDFLARKNGGKAPLRDLWLSDGGLISNFPIHFFDSPIPTRPTFCLNLVDYGSEVPADDGNAAQAPVGSFDETRLAKNRKPQPAVPPGPGNEVWKFVTMISGNRFLPPPFTDFDAKRVGMVGFLGTLVNTARVWSDNQLLLAPGVRERVVNIALKSDEGGLNLDMKPDVLLDLDYRGQAAGLLIAARFDPSAQTDPSTGEEPPRAFINHRWVRYRNFMGAFEDLSRRYVSSLDGSEEAARQRGEPLLENMVRGEAEKLHGYDLPDHARGYFLTYTDELRALALRMAAATRSKPVETFDQYSTYADGRTVNPPGAAPRPKMRLQLRPLTGNDPAAERADLPAPPPDATPLPQTP</sequence>
<accession>A0ABQ6CBX1</accession>
<keyword evidence="4" id="KW-0472">Membrane</keyword>
<keyword evidence="4" id="KW-1133">Transmembrane helix</keyword>
<dbReference type="InterPro" id="IPR002641">
    <property type="entry name" value="PNPLA_dom"/>
</dbReference>
<evidence type="ECO:0000256" key="4">
    <source>
        <dbReference type="SAM" id="Phobius"/>
    </source>
</evidence>
<evidence type="ECO:0000259" key="5">
    <source>
        <dbReference type="PROSITE" id="PS51635"/>
    </source>
</evidence>
<feature type="compositionally biased region" description="Pro residues" evidence="3">
    <location>
        <begin position="691"/>
        <end position="704"/>
    </location>
</feature>
<feature type="active site" description="Proton acceptor" evidence="2">
    <location>
        <position position="373"/>
    </location>
</feature>
<evidence type="ECO:0000313" key="7">
    <source>
        <dbReference type="Proteomes" id="UP001156882"/>
    </source>
</evidence>
<feature type="region of interest" description="Disordered" evidence="3">
    <location>
        <begin position="654"/>
        <end position="704"/>
    </location>
</feature>
<comment type="caution">
    <text evidence="2">Lacks conserved residue(s) required for the propagation of feature annotation.</text>
</comment>
<evidence type="ECO:0000256" key="3">
    <source>
        <dbReference type="SAM" id="MobiDB-lite"/>
    </source>
</evidence>
<feature type="short sequence motif" description="DGA/G" evidence="2">
    <location>
        <begin position="373"/>
        <end position="375"/>
    </location>
</feature>
<keyword evidence="1 2" id="KW-0443">Lipid metabolism</keyword>
<dbReference type="SUPFAM" id="SSF52151">
    <property type="entry name" value="FabD/lysophospholipase-like"/>
    <property type="match status" value="1"/>
</dbReference>
<dbReference type="Proteomes" id="UP001156882">
    <property type="component" value="Unassembled WGS sequence"/>
</dbReference>
<dbReference type="EMBL" id="BSPC01000005">
    <property type="protein sequence ID" value="GLS17645.1"/>
    <property type="molecule type" value="Genomic_DNA"/>
</dbReference>
<evidence type="ECO:0000313" key="6">
    <source>
        <dbReference type="EMBL" id="GLS17645.1"/>
    </source>
</evidence>
<keyword evidence="2" id="KW-0378">Hydrolase</keyword>
<dbReference type="InterPro" id="IPR016035">
    <property type="entry name" value="Acyl_Trfase/lysoPLipase"/>
</dbReference>
<feature type="domain" description="PNPLA" evidence="5">
    <location>
        <begin position="1"/>
        <end position="386"/>
    </location>
</feature>
<feature type="transmembrane region" description="Helical" evidence="4">
    <location>
        <begin position="111"/>
        <end position="141"/>
    </location>
</feature>
<evidence type="ECO:0000256" key="1">
    <source>
        <dbReference type="ARBA" id="ARBA00023098"/>
    </source>
</evidence>
<proteinExistence type="predicted"/>
<feature type="transmembrane region" description="Helical" evidence="4">
    <location>
        <begin position="22"/>
        <end position="43"/>
    </location>
</feature>